<reference evidence="6 7" key="1">
    <citation type="submission" date="2020-08" db="EMBL/GenBank/DDBJ databases">
        <title>Genomic Encyclopedia of Type Strains, Phase IV (KMG-V): Genome sequencing to study the core and pangenomes of soil and plant-associated prokaryotes.</title>
        <authorList>
            <person name="Whitman W."/>
        </authorList>
    </citation>
    <scope>NUCLEOTIDE SEQUENCE [LARGE SCALE GENOMIC DNA]</scope>
    <source>
        <strain evidence="6 7">MP601</strain>
    </source>
</reference>
<evidence type="ECO:0000313" key="6">
    <source>
        <dbReference type="EMBL" id="MBB6129509.1"/>
    </source>
</evidence>
<dbReference type="Proteomes" id="UP000548326">
    <property type="component" value="Unassembled WGS sequence"/>
</dbReference>
<dbReference type="Gene3D" id="3.40.190.10">
    <property type="entry name" value="Periplasmic binding protein-like II"/>
    <property type="match status" value="2"/>
</dbReference>
<feature type="binding site" evidence="4">
    <location>
        <position position="59"/>
    </location>
    <ligand>
        <name>molybdate</name>
        <dbReference type="ChEBI" id="CHEBI:36264"/>
    </ligand>
</feature>
<feature type="chain" id="PRO_5032369823" evidence="5">
    <location>
        <begin position="23"/>
        <end position="250"/>
    </location>
</feature>
<dbReference type="PIRSF" id="PIRSF004846">
    <property type="entry name" value="ModA"/>
    <property type="match status" value="1"/>
</dbReference>
<organism evidence="6 7">
    <name type="scientific">Mucilaginibacter lappiensis</name>
    <dbReference type="NCBI Taxonomy" id="354630"/>
    <lineage>
        <taxon>Bacteria</taxon>
        <taxon>Pseudomonadati</taxon>
        <taxon>Bacteroidota</taxon>
        <taxon>Sphingobacteriia</taxon>
        <taxon>Sphingobacteriales</taxon>
        <taxon>Sphingobacteriaceae</taxon>
        <taxon>Mucilaginibacter</taxon>
    </lineage>
</organism>
<evidence type="ECO:0000256" key="5">
    <source>
        <dbReference type="SAM" id="SignalP"/>
    </source>
</evidence>
<dbReference type="GO" id="GO:0046872">
    <property type="term" value="F:metal ion binding"/>
    <property type="evidence" value="ECO:0007669"/>
    <property type="project" value="UniProtKB-KW"/>
</dbReference>
<keyword evidence="4" id="KW-0500">Molybdenum</keyword>
<evidence type="ECO:0000256" key="3">
    <source>
        <dbReference type="ARBA" id="ARBA00022729"/>
    </source>
</evidence>
<dbReference type="EMBL" id="JACHCA010000009">
    <property type="protein sequence ID" value="MBB6129509.1"/>
    <property type="molecule type" value="Genomic_DNA"/>
</dbReference>
<evidence type="ECO:0000256" key="4">
    <source>
        <dbReference type="PIRSR" id="PIRSR004846-1"/>
    </source>
</evidence>
<dbReference type="PANTHER" id="PTHR30632:SF14">
    <property type="entry name" value="TUNGSTATE_MOLYBDATE_CHROMATE-BINDING PROTEIN MODA"/>
    <property type="match status" value="1"/>
</dbReference>
<dbReference type="GO" id="GO:0030973">
    <property type="term" value="F:molybdate ion binding"/>
    <property type="evidence" value="ECO:0007669"/>
    <property type="project" value="InterPro"/>
</dbReference>
<dbReference type="InterPro" id="IPR005950">
    <property type="entry name" value="ModA"/>
</dbReference>
<dbReference type="PANTHER" id="PTHR30632">
    <property type="entry name" value="MOLYBDATE-BINDING PERIPLASMIC PROTEIN"/>
    <property type="match status" value="1"/>
</dbReference>
<feature type="binding site" evidence="4">
    <location>
        <position position="166"/>
    </location>
    <ligand>
        <name>molybdate</name>
        <dbReference type="ChEBI" id="CHEBI:36264"/>
    </ligand>
</feature>
<dbReference type="RefSeq" id="WP_183588583.1">
    <property type="nucleotide sequence ID" value="NZ_JACHCA010000009.1"/>
</dbReference>
<protein>
    <submittedName>
        <fullName evidence="6">Molybdate transport system substrate-binding protein</fullName>
    </submittedName>
</protein>
<keyword evidence="2 4" id="KW-0479">Metal-binding</keyword>
<accession>A0A841JEC7</accession>
<evidence type="ECO:0000256" key="1">
    <source>
        <dbReference type="ARBA" id="ARBA00009175"/>
    </source>
</evidence>
<gene>
    <name evidence="6" type="ORF">HDF22_003635</name>
</gene>
<keyword evidence="3 5" id="KW-0732">Signal</keyword>
<dbReference type="GO" id="GO:0015689">
    <property type="term" value="P:molybdate ion transport"/>
    <property type="evidence" value="ECO:0007669"/>
    <property type="project" value="InterPro"/>
</dbReference>
<dbReference type="Pfam" id="PF13531">
    <property type="entry name" value="SBP_bac_11"/>
    <property type="match status" value="1"/>
</dbReference>
<proteinExistence type="inferred from homology"/>
<comment type="similarity">
    <text evidence="1">Belongs to the bacterial solute-binding protein ModA family.</text>
</comment>
<dbReference type="CDD" id="cd13539">
    <property type="entry name" value="PBP2_AvModA"/>
    <property type="match status" value="1"/>
</dbReference>
<dbReference type="NCBIfam" id="TIGR01256">
    <property type="entry name" value="modA"/>
    <property type="match status" value="1"/>
</dbReference>
<dbReference type="SUPFAM" id="SSF53850">
    <property type="entry name" value="Periplasmic binding protein-like II"/>
    <property type="match status" value="1"/>
</dbReference>
<dbReference type="InterPro" id="IPR044084">
    <property type="entry name" value="AvModA-like_subst-bd"/>
</dbReference>
<name>A0A841JEC7_9SPHI</name>
<comment type="caution">
    <text evidence="6">The sequence shown here is derived from an EMBL/GenBank/DDBJ whole genome shotgun (WGS) entry which is preliminary data.</text>
</comment>
<evidence type="ECO:0000313" key="7">
    <source>
        <dbReference type="Proteomes" id="UP000548326"/>
    </source>
</evidence>
<dbReference type="InterPro" id="IPR050682">
    <property type="entry name" value="ModA/WtpA"/>
</dbReference>
<sequence length="250" mass="27357">MNKKRVLFLMLTGVLLHGVVLAQNIRVAAAANLQSVITVLQKDFKQRTGIVIEPIVGSSGKLVAQISNGAPFDIFLSADMSFPETLFKNGFAEKKPVVYAAGSLIICSSQNIGFTNWERLLLSARVKKIAIANPAIAPYGKAATELLQQKGILDDVQSKVVYGESISQVNTYITTGVVDLGFTTQSLIKETGSKTKLYYQVIDPKQYEPILQGLVLLKHGANNPNAEKFYQYILSPAAKRIFTAYGYRLP</sequence>
<dbReference type="AlphaFoldDB" id="A0A841JEC7"/>
<evidence type="ECO:0000256" key="2">
    <source>
        <dbReference type="ARBA" id="ARBA00022723"/>
    </source>
</evidence>
<feature type="signal peptide" evidence="5">
    <location>
        <begin position="1"/>
        <end position="22"/>
    </location>
</feature>